<feature type="transmembrane region" description="Helical" evidence="1">
    <location>
        <begin position="182"/>
        <end position="202"/>
    </location>
</feature>
<evidence type="ECO:0000313" key="3">
    <source>
        <dbReference type="Proteomes" id="UP000321606"/>
    </source>
</evidence>
<feature type="transmembrane region" description="Helical" evidence="1">
    <location>
        <begin position="154"/>
        <end position="176"/>
    </location>
</feature>
<feature type="transmembrane region" description="Helical" evidence="1">
    <location>
        <begin position="384"/>
        <end position="404"/>
    </location>
</feature>
<dbReference type="KEGG" id="lgo:JCM16774_0746"/>
<feature type="transmembrane region" description="Helical" evidence="1">
    <location>
        <begin position="126"/>
        <end position="147"/>
    </location>
</feature>
<name>A0A510J9S7_9FUSO</name>
<feature type="transmembrane region" description="Helical" evidence="1">
    <location>
        <begin position="358"/>
        <end position="378"/>
    </location>
</feature>
<evidence type="ECO:0000313" key="2">
    <source>
        <dbReference type="EMBL" id="BBM35816.1"/>
    </source>
</evidence>
<feature type="transmembrane region" description="Helical" evidence="1">
    <location>
        <begin position="321"/>
        <end position="346"/>
    </location>
</feature>
<keyword evidence="1" id="KW-1133">Transmembrane helix</keyword>
<dbReference type="Proteomes" id="UP000321606">
    <property type="component" value="Chromosome"/>
</dbReference>
<evidence type="ECO:0000256" key="1">
    <source>
        <dbReference type="SAM" id="Phobius"/>
    </source>
</evidence>
<sequence>MTKEKKQEYLIISLLPFILLIYSIILSTPYKLLEGMKNILLSDGILITDYFFIGGKEAAIFNASIITLINIYLLYKMDMKINGLIISGIFLMLGFSFMGKNLLNIIPFYMGAWLYAKVSGKKFKTVIIVCMFSTSLSPFVSVIAEFFGYSPLGIGIALISGTVLGFIMPLISAQVLPIHGGYSLYNTGFAAGLVAIVSYSILKAAKVTVSFKKDFIQTIDYRLLALFIAVFSFYIVYGFIKNGYSFNGLKNLLSHSGKLVSDFTVTEGFPLVIINMGLLGFFCLGLIFLLFPMLNGPILSGMITVVAFAGFGKHIKNIFPVIIGVIIAYYLFGQNTSITAFAVTLFFSTTLAPISGKFGIFAGILAGFLNYCLVLNIGSAHGGLNLYNTGLAAGIVASVGVPVLQTFQGGNK</sequence>
<organism evidence="2 3">
    <name type="scientific">Pseudoleptotrichia goodfellowii</name>
    <dbReference type="NCBI Taxonomy" id="157692"/>
    <lineage>
        <taxon>Bacteria</taxon>
        <taxon>Fusobacteriati</taxon>
        <taxon>Fusobacteriota</taxon>
        <taxon>Fusobacteriia</taxon>
        <taxon>Fusobacteriales</taxon>
        <taxon>Leptotrichiaceae</taxon>
        <taxon>Pseudoleptotrichia</taxon>
    </lineage>
</organism>
<feature type="transmembrane region" description="Helical" evidence="1">
    <location>
        <begin position="269"/>
        <end position="291"/>
    </location>
</feature>
<feature type="transmembrane region" description="Helical" evidence="1">
    <location>
        <begin position="50"/>
        <end position="75"/>
    </location>
</feature>
<reference evidence="2 3" key="1">
    <citation type="submission" date="2019-07" db="EMBL/GenBank/DDBJ databases">
        <title>Complete Genome Sequence of Leptotrichia goodfellowii Strain JCM 16774.</title>
        <authorList>
            <person name="Watanabe S."/>
            <person name="Cui L."/>
        </authorList>
    </citation>
    <scope>NUCLEOTIDE SEQUENCE [LARGE SCALE GENOMIC DNA]</scope>
    <source>
        <strain evidence="2 3">JCM16774</strain>
    </source>
</reference>
<dbReference type="EMBL" id="AP019822">
    <property type="protein sequence ID" value="BBM35816.1"/>
    <property type="molecule type" value="Genomic_DNA"/>
</dbReference>
<proteinExistence type="predicted"/>
<dbReference type="Pfam" id="PF07613">
    <property type="entry name" value="DUF1576"/>
    <property type="match status" value="2"/>
</dbReference>
<keyword evidence="1" id="KW-0472">Membrane</keyword>
<dbReference type="OrthoDB" id="9776502at2"/>
<protein>
    <recommendedName>
        <fullName evidence="4">DUF1576 domain-containing protein</fullName>
    </recommendedName>
</protein>
<dbReference type="AlphaFoldDB" id="A0A510J9S7"/>
<keyword evidence="1" id="KW-0812">Transmembrane</keyword>
<feature type="transmembrane region" description="Helical" evidence="1">
    <location>
        <begin position="9"/>
        <end position="30"/>
    </location>
</feature>
<feature type="transmembrane region" description="Helical" evidence="1">
    <location>
        <begin position="223"/>
        <end position="240"/>
    </location>
</feature>
<evidence type="ECO:0008006" key="4">
    <source>
        <dbReference type="Google" id="ProtNLM"/>
    </source>
</evidence>
<accession>A0A510J9S7</accession>
<dbReference type="RefSeq" id="WP_036056066.1">
    <property type="nucleotide sequence ID" value="NZ_AP019822.1"/>
</dbReference>
<dbReference type="STRING" id="714315.GCA_000516535_00744"/>
<dbReference type="InterPro" id="IPR011470">
    <property type="entry name" value="DUF1576"/>
</dbReference>
<feature type="transmembrane region" description="Helical" evidence="1">
    <location>
        <begin position="84"/>
        <end position="106"/>
    </location>
</feature>
<gene>
    <name evidence="2" type="ORF">JCM16774_0746</name>
</gene>